<proteinExistence type="predicted"/>
<dbReference type="GO" id="GO:0003677">
    <property type="term" value="F:DNA binding"/>
    <property type="evidence" value="ECO:0007669"/>
    <property type="project" value="UniProtKB-KW"/>
</dbReference>
<dbReference type="InterPro" id="IPR025269">
    <property type="entry name" value="SAM-like_dom"/>
</dbReference>
<evidence type="ECO:0000313" key="4">
    <source>
        <dbReference type="EMBL" id="SFI14784.1"/>
    </source>
</evidence>
<dbReference type="Gene3D" id="1.10.150.130">
    <property type="match status" value="1"/>
</dbReference>
<accession>A0A1I3FUF3</accession>
<dbReference type="AlphaFoldDB" id="A0A1I3FUF3"/>
<protein>
    <recommendedName>
        <fullName evidence="3">Phage integrase SAM-like domain-containing protein</fullName>
    </recommendedName>
</protein>
<organism evidence="4 5">
    <name type="scientific">Halpernia frigidisoli</name>
    <dbReference type="NCBI Taxonomy" id="1125876"/>
    <lineage>
        <taxon>Bacteria</taxon>
        <taxon>Pseudomonadati</taxon>
        <taxon>Bacteroidota</taxon>
        <taxon>Flavobacteriia</taxon>
        <taxon>Flavobacteriales</taxon>
        <taxon>Weeksellaceae</taxon>
        <taxon>Chryseobacterium group</taxon>
        <taxon>Halpernia</taxon>
    </lineage>
</organism>
<dbReference type="InterPro" id="IPR010998">
    <property type="entry name" value="Integrase_recombinase_N"/>
</dbReference>
<dbReference type="Proteomes" id="UP000198931">
    <property type="component" value="Unassembled WGS sequence"/>
</dbReference>
<dbReference type="EMBL" id="FOQT01000002">
    <property type="protein sequence ID" value="SFI14784.1"/>
    <property type="molecule type" value="Genomic_DNA"/>
</dbReference>
<keyword evidence="2" id="KW-0233">DNA recombination</keyword>
<keyword evidence="1" id="KW-0238">DNA-binding</keyword>
<feature type="domain" description="Phage integrase SAM-like" evidence="3">
    <location>
        <begin position="137"/>
        <end position="231"/>
    </location>
</feature>
<dbReference type="InterPro" id="IPR013762">
    <property type="entry name" value="Integrase-like_cat_sf"/>
</dbReference>
<evidence type="ECO:0000256" key="1">
    <source>
        <dbReference type="ARBA" id="ARBA00023125"/>
    </source>
</evidence>
<gene>
    <name evidence="4" type="ORF">SAMN05443292_1633</name>
</gene>
<dbReference type="STRING" id="1125876.SAMN05443292_1633"/>
<dbReference type="Gene3D" id="1.10.443.10">
    <property type="entry name" value="Intergrase catalytic core"/>
    <property type="match status" value="1"/>
</dbReference>
<reference evidence="4 5" key="1">
    <citation type="submission" date="2016-10" db="EMBL/GenBank/DDBJ databases">
        <authorList>
            <person name="de Groot N.N."/>
        </authorList>
    </citation>
    <scope>NUCLEOTIDE SEQUENCE [LARGE SCALE GENOMIC DNA]</scope>
    <source>
        <strain evidence="4 5">DSM 26000</strain>
    </source>
</reference>
<dbReference type="GO" id="GO:0015074">
    <property type="term" value="P:DNA integration"/>
    <property type="evidence" value="ECO:0007669"/>
    <property type="project" value="InterPro"/>
</dbReference>
<dbReference type="SUPFAM" id="SSF56349">
    <property type="entry name" value="DNA breaking-rejoining enzymes"/>
    <property type="match status" value="1"/>
</dbReference>
<dbReference type="Pfam" id="PF13102">
    <property type="entry name" value="Phage_int_SAM_5"/>
    <property type="match status" value="1"/>
</dbReference>
<evidence type="ECO:0000256" key="2">
    <source>
        <dbReference type="ARBA" id="ARBA00023172"/>
    </source>
</evidence>
<evidence type="ECO:0000313" key="5">
    <source>
        <dbReference type="Proteomes" id="UP000198931"/>
    </source>
</evidence>
<dbReference type="GO" id="GO:0006310">
    <property type="term" value="P:DNA recombination"/>
    <property type="evidence" value="ECO:0007669"/>
    <property type="project" value="UniProtKB-KW"/>
</dbReference>
<sequence>MLTRLILMCIFDLFKSYIMATLKFILQSKNGNAPIYARLSVSKFQTIKRKTRETINPDKWEAKKGAPKNIKSGTAETIKDLENLKQKLSAIESFVLNAYNQRNETEIINGDWLSEILEAFYNGGRKIEKLDFLPNYLDYYETYILPFRKYKGSPIAYRTKQKQITIISKLKSFLQTLNKNVRVSDYGESMGNEFVTYLRIVDNLNENTVGKYLKYSKTIIKDAYKIDIQTNSNIDQIKGFTVETPTVIFTPEELETIQKLIFLNVKWEITRDWLIIGCYTGQRAGDLFSMKKEMITKDQNEREFINLTQAKVKARVKIPIGKEVKKILEKYKGNFPPVYSQSLESNKTIFNKYLKQITERAGIDRLDKGRIYDKEQKKYIFGMYPLHKLVSSHLCRRTFATMYYGKIATPIIMSVTKHKTETEFLKYIGKDSDELTSQMFDYWDKLETEKTEQENKELKNVN</sequence>
<keyword evidence="5" id="KW-1185">Reference proteome</keyword>
<dbReference type="InterPro" id="IPR011010">
    <property type="entry name" value="DNA_brk_join_enz"/>
</dbReference>
<evidence type="ECO:0000259" key="3">
    <source>
        <dbReference type="Pfam" id="PF13102"/>
    </source>
</evidence>
<name>A0A1I3FUF3_9FLAO</name>